<accession>A0A1B9BYK7</accession>
<name>A0A1B9BYK7_9PROT</name>
<dbReference type="EMBL" id="MASQ01000087">
    <property type="protein sequence ID" value="OCB02812.1"/>
    <property type="molecule type" value="Genomic_DNA"/>
</dbReference>
<reference evidence="1 2" key="1">
    <citation type="submission" date="2016-07" db="EMBL/GenBank/DDBJ databases">
        <title>Draft genome of a psychrotolerant acidophile Acidithiobacillus ferrivorans strain YL15.</title>
        <authorList>
            <person name="Peng T."/>
            <person name="Ma L."/>
            <person name="Nan M."/>
            <person name="An N."/>
            <person name="Wang M."/>
            <person name="Qiu G."/>
            <person name="Zeng W."/>
        </authorList>
    </citation>
    <scope>NUCLEOTIDE SEQUENCE [LARGE SCALE GENOMIC DNA]</scope>
    <source>
        <strain evidence="1 2">YL15</strain>
    </source>
</reference>
<dbReference type="RefSeq" id="WP_065413363.1">
    <property type="nucleotide sequence ID" value="NZ_MASQ01000087.1"/>
</dbReference>
<dbReference type="Proteomes" id="UP000093129">
    <property type="component" value="Unassembled WGS sequence"/>
</dbReference>
<evidence type="ECO:0000313" key="1">
    <source>
        <dbReference type="EMBL" id="OCB02812.1"/>
    </source>
</evidence>
<sequence>MSKKAGPSFVLELPLVVSPHESRVLAVRFEAGRQLYNAVLGEALRRLDLMKQSRAWAAARKMPQGAPNSPEQKARAAEFSLITQTLGFTDYDIQAHATKCKNACWIGDHLDAPTTQKIGTRAFTAAQRYQFRTGGRPRFKPKWKMLESMGAKSNASAIRWRDDHIEWGKLNLKARFDRKDKHGVQTFALQSPVKYCRLARRVIRGKTLWFVQLVIAGFPKWKDKNPVRVGKSSIDIGPSTIAAVSETDAFLEKFCATVPDLQKAIRRIQRAMDRSKRDSNPDNYNKNGTLNPCLTLFRQPLGFLKIIPIKTTGIFPYQM</sequence>
<dbReference type="AlphaFoldDB" id="A0A1B9BYK7"/>
<evidence type="ECO:0008006" key="3">
    <source>
        <dbReference type="Google" id="ProtNLM"/>
    </source>
</evidence>
<gene>
    <name evidence="1" type="ORF">BBC27_11360</name>
</gene>
<organism evidence="1 2">
    <name type="scientific">Acidithiobacillus ferrivorans</name>
    <dbReference type="NCBI Taxonomy" id="160808"/>
    <lineage>
        <taxon>Bacteria</taxon>
        <taxon>Pseudomonadati</taxon>
        <taxon>Pseudomonadota</taxon>
        <taxon>Acidithiobacillia</taxon>
        <taxon>Acidithiobacillales</taxon>
        <taxon>Acidithiobacillaceae</taxon>
        <taxon>Acidithiobacillus</taxon>
    </lineage>
</organism>
<evidence type="ECO:0000313" key="2">
    <source>
        <dbReference type="Proteomes" id="UP000093129"/>
    </source>
</evidence>
<protein>
    <recommendedName>
        <fullName evidence="3">Transposase</fullName>
    </recommendedName>
</protein>
<proteinExistence type="predicted"/>
<comment type="caution">
    <text evidence="1">The sequence shown here is derived from an EMBL/GenBank/DDBJ whole genome shotgun (WGS) entry which is preliminary data.</text>
</comment>